<keyword evidence="3" id="KW-0812">Transmembrane</keyword>
<dbReference type="Gene3D" id="1.20.120.1770">
    <property type="match status" value="1"/>
</dbReference>
<reference evidence="9" key="1">
    <citation type="submission" date="2018-11" db="EMBL/GenBank/DDBJ databases">
        <authorList>
            <consortium name="Genoscope - CEA"/>
            <person name="William W."/>
        </authorList>
    </citation>
    <scope>NUCLEOTIDE SEQUENCE</scope>
</reference>
<protein>
    <recommendedName>
        <fullName evidence="7">Cytochrome b561 domain-containing protein</fullName>
    </recommendedName>
</protein>
<keyword evidence="6" id="KW-0472">Membrane</keyword>
<accession>A0A3P5Z4U0</accession>
<evidence type="ECO:0000256" key="4">
    <source>
        <dbReference type="ARBA" id="ARBA00022982"/>
    </source>
</evidence>
<evidence type="ECO:0000313" key="8">
    <source>
        <dbReference type="EMBL" id="CAG7887636.1"/>
    </source>
</evidence>
<dbReference type="Proteomes" id="UP000694005">
    <property type="component" value="Chromosome A01"/>
</dbReference>
<evidence type="ECO:0000256" key="3">
    <source>
        <dbReference type="ARBA" id="ARBA00022692"/>
    </source>
</evidence>
<dbReference type="EMBL" id="LR031571">
    <property type="protein sequence ID" value="VDC75136.1"/>
    <property type="molecule type" value="Genomic_DNA"/>
</dbReference>
<keyword evidence="2" id="KW-0813">Transport</keyword>
<keyword evidence="5" id="KW-1133">Transmembrane helix</keyword>
<organism evidence="9">
    <name type="scientific">Brassica campestris</name>
    <name type="common">Field mustard</name>
    <dbReference type="NCBI Taxonomy" id="3711"/>
    <lineage>
        <taxon>Eukaryota</taxon>
        <taxon>Viridiplantae</taxon>
        <taxon>Streptophyta</taxon>
        <taxon>Embryophyta</taxon>
        <taxon>Tracheophyta</taxon>
        <taxon>Spermatophyta</taxon>
        <taxon>Magnoliopsida</taxon>
        <taxon>eudicotyledons</taxon>
        <taxon>Gunneridae</taxon>
        <taxon>Pentapetalae</taxon>
        <taxon>rosids</taxon>
        <taxon>malvids</taxon>
        <taxon>Brassicales</taxon>
        <taxon>Brassicaceae</taxon>
        <taxon>Brassiceae</taxon>
        <taxon>Brassica</taxon>
    </lineage>
</organism>
<evidence type="ECO:0000256" key="1">
    <source>
        <dbReference type="ARBA" id="ARBA00004370"/>
    </source>
</evidence>
<feature type="domain" description="Cytochrome b561" evidence="7">
    <location>
        <begin position="1"/>
        <end position="44"/>
    </location>
</feature>
<evidence type="ECO:0000259" key="7">
    <source>
        <dbReference type="Pfam" id="PF03188"/>
    </source>
</evidence>
<dbReference type="Gramene" id="A01p17120.2_BraZ1">
    <property type="protein sequence ID" value="A01p17120.2_BraZ1.CDS"/>
    <property type="gene ID" value="A01g17120.2_BraZ1"/>
</dbReference>
<dbReference type="InterPro" id="IPR006593">
    <property type="entry name" value="Cyt_b561/ferric_Rdtase_TM"/>
</dbReference>
<evidence type="ECO:0000256" key="6">
    <source>
        <dbReference type="ARBA" id="ARBA00023136"/>
    </source>
</evidence>
<sequence length="51" mass="5926">ICAVSKNHYESGIPDLYSLHSWITTMCLTKLYNTKWVYSFIVFSSLEGHQI</sequence>
<gene>
    <name evidence="9" type="ORF">BRAA01T01638Z</name>
    <name evidence="8" type="ORF">BRAPAZ1V2_A01P17120.2</name>
</gene>
<comment type="subcellular location">
    <subcellularLocation>
        <location evidence="1">Membrane</location>
    </subcellularLocation>
</comment>
<name>A0A3P5Z4U0_BRACM</name>
<evidence type="ECO:0000256" key="5">
    <source>
        <dbReference type="ARBA" id="ARBA00022989"/>
    </source>
</evidence>
<keyword evidence="4" id="KW-0249">Electron transport</keyword>
<dbReference type="EMBL" id="LS974617">
    <property type="protein sequence ID" value="CAG7887636.1"/>
    <property type="molecule type" value="Genomic_DNA"/>
</dbReference>
<feature type="non-terminal residue" evidence="9">
    <location>
        <position position="1"/>
    </location>
</feature>
<evidence type="ECO:0000256" key="2">
    <source>
        <dbReference type="ARBA" id="ARBA00022448"/>
    </source>
</evidence>
<dbReference type="Pfam" id="PF03188">
    <property type="entry name" value="Cytochrom_B561"/>
    <property type="match status" value="1"/>
</dbReference>
<dbReference type="GO" id="GO:0016020">
    <property type="term" value="C:membrane"/>
    <property type="evidence" value="ECO:0007669"/>
    <property type="project" value="UniProtKB-SubCell"/>
</dbReference>
<evidence type="ECO:0000313" key="9">
    <source>
        <dbReference type="EMBL" id="VDC75136.1"/>
    </source>
</evidence>
<dbReference type="AlphaFoldDB" id="A0A3P5Z4U0"/>
<proteinExistence type="predicted"/>